<feature type="domain" description="Ig-like" evidence="8">
    <location>
        <begin position="188"/>
        <end position="283"/>
    </location>
</feature>
<evidence type="ECO:0000256" key="1">
    <source>
        <dbReference type="ARBA" id="ARBA00004479"/>
    </source>
</evidence>
<accession>A0ABM0LTS9</accession>
<dbReference type="GeneID" id="102802560"/>
<feature type="transmembrane region" description="Helical" evidence="7">
    <location>
        <begin position="303"/>
        <end position="328"/>
    </location>
</feature>
<dbReference type="InterPro" id="IPR036179">
    <property type="entry name" value="Ig-like_dom_sf"/>
</dbReference>
<proteinExistence type="predicted"/>
<organism evidence="9 10">
    <name type="scientific">Saccoglossus kowalevskii</name>
    <name type="common">Acorn worm</name>
    <dbReference type="NCBI Taxonomy" id="10224"/>
    <lineage>
        <taxon>Eukaryota</taxon>
        <taxon>Metazoa</taxon>
        <taxon>Hemichordata</taxon>
        <taxon>Enteropneusta</taxon>
        <taxon>Harrimaniidae</taxon>
        <taxon>Saccoglossus</taxon>
    </lineage>
</organism>
<dbReference type="InterPro" id="IPR007110">
    <property type="entry name" value="Ig-like_dom"/>
</dbReference>
<dbReference type="PANTHER" id="PTHR11640:SF31">
    <property type="entry name" value="IRREGULAR CHIASM C-ROUGHEST PROTEIN-RELATED"/>
    <property type="match status" value="1"/>
</dbReference>
<keyword evidence="7" id="KW-0812">Transmembrane</keyword>
<protein>
    <submittedName>
        <fullName evidence="10">Cell adhesion molecule 1-like</fullName>
    </submittedName>
</protein>
<evidence type="ECO:0000256" key="5">
    <source>
        <dbReference type="ARBA" id="ARBA00023319"/>
    </source>
</evidence>
<feature type="compositionally biased region" description="Basic and acidic residues" evidence="6">
    <location>
        <begin position="371"/>
        <end position="401"/>
    </location>
</feature>
<dbReference type="InterPro" id="IPR013783">
    <property type="entry name" value="Ig-like_fold"/>
</dbReference>
<dbReference type="InterPro" id="IPR051275">
    <property type="entry name" value="Cell_adhesion_signaling"/>
</dbReference>
<keyword evidence="3" id="KW-1015">Disulfide bond</keyword>
<comment type="subcellular location">
    <subcellularLocation>
        <location evidence="1">Membrane</location>
        <topology evidence="1">Single-pass type I membrane protein</topology>
    </subcellularLocation>
</comment>
<reference evidence="10" key="1">
    <citation type="submission" date="2025-08" db="UniProtKB">
        <authorList>
            <consortium name="RefSeq"/>
        </authorList>
    </citation>
    <scope>IDENTIFICATION</scope>
    <source>
        <tissue evidence="10">Testes</tissue>
    </source>
</reference>
<dbReference type="Proteomes" id="UP000694865">
    <property type="component" value="Unplaced"/>
</dbReference>
<name>A0ABM0LTS9_SACKO</name>
<dbReference type="PANTHER" id="PTHR11640">
    <property type="entry name" value="NEPHRIN"/>
    <property type="match status" value="1"/>
</dbReference>
<feature type="region of interest" description="Disordered" evidence="6">
    <location>
        <begin position="436"/>
        <end position="456"/>
    </location>
</feature>
<keyword evidence="7" id="KW-1133">Transmembrane helix</keyword>
<evidence type="ECO:0000256" key="2">
    <source>
        <dbReference type="ARBA" id="ARBA00023136"/>
    </source>
</evidence>
<keyword evidence="2 7" id="KW-0472">Membrane</keyword>
<dbReference type="SUPFAM" id="SSF48726">
    <property type="entry name" value="Immunoglobulin"/>
    <property type="match status" value="2"/>
</dbReference>
<dbReference type="CDD" id="cd00096">
    <property type="entry name" value="Ig"/>
    <property type="match status" value="1"/>
</dbReference>
<evidence type="ECO:0000256" key="6">
    <source>
        <dbReference type="SAM" id="MobiDB-lite"/>
    </source>
</evidence>
<dbReference type="Gene3D" id="2.60.40.10">
    <property type="entry name" value="Immunoglobulins"/>
    <property type="match status" value="2"/>
</dbReference>
<evidence type="ECO:0000259" key="8">
    <source>
        <dbReference type="PROSITE" id="PS50835"/>
    </source>
</evidence>
<dbReference type="RefSeq" id="XP_006811170.1">
    <property type="nucleotide sequence ID" value="XM_006811107.1"/>
</dbReference>
<feature type="region of interest" description="Disordered" evidence="6">
    <location>
        <begin position="371"/>
        <end position="417"/>
    </location>
</feature>
<evidence type="ECO:0000313" key="9">
    <source>
        <dbReference type="Proteomes" id="UP000694865"/>
    </source>
</evidence>
<evidence type="ECO:0000256" key="3">
    <source>
        <dbReference type="ARBA" id="ARBA00023157"/>
    </source>
</evidence>
<sequence>MDGQIVCTLRLPFRKFSRRCDRAPSKHELEISGYDKSNIDALLPFNYTLHIKNFQDSSDDGVYSCSTEGDVSIGRPVMIVAMQRPAAEYPVCTFTSSNGSFIKGMETELNCNLPGGSPFPELQWYRTSAKSGEMLENVSGILHTNNATLSRIITMDDMDATYTCVASHPTFDESHVCTVGPMTVFYAPRVSVQTASIDYSEKNNTIFMRILCEVDATPKSTQFKWSVNNVIVTSMQIDSNSPHIIELILPFVSDLRLSSSVVVCEASNIVGSGYAKYPINNLSNFSEGATPLPLIEKMTSQSLIGPLLGAFFAGICLVFIIIVIVFLLKTRNVSFRRRNKRNENIYTQPSSPPSNGSTDAATPYHVGYIHREQNQTKQPESKRSDDDDDQHIYEDPGREETEPTVIIRKGPDSSGYTALLRKQTNSNVYQDLVEDQNADGAEYEDPIFETNADDDV</sequence>
<evidence type="ECO:0000256" key="7">
    <source>
        <dbReference type="SAM" id="Phobius"/>
    </source>
</evidence>
<evidence type="ECO:0000313" key="10">
    <source>
        <dbReference type="RefSeq" id="XP_006811170.1"/>
    </source>
</evidence>
<keyword evidence="4" id="KW-0325">Glycoprotein</keyword>
<evidence type="ECO:0000256" key="4">
    <source>
        <dbReference type="ARBA" id="ARBA00023180"/>
    </source>
</evidence>
<dbReference type="PROSITE" id="PS50835">
    <property type="entry name" value="IG_LIKE"/>
    <property type="match status" value="2"/>
</dbReference>
<keyword evidence="9" id="KW-1185">Reference proteome</keyword>
<gene>
    <name evidence="10" type="primary">LOC102802560</name>
</gene>
<feature type="domain" description="Ig-like" evidence="8">
    <location>
        <begin position="90"/>
        <end position="180"/>
    </location>
</feature>
<keyword evidence="5" id="KW-0393">Immunoglobulin domain</keyword>